<dbReference type="InterPro" id="IPR044750">
    <property type="entry name" value="C2_SRC2/BAP"/>
</dbReference>
<dbReference type="InterPro" id="IPR000008">
    <property type="entry name" value="C2_dom"/>
</dbReference>
<dbReference type="Gene3D" id="2.60.40.150">
    <property type="entry name" value="C2 domain"/>
    <property type="match status" value="1"/>
</dbReference>
<reference evidence="3 4" key="1">
    <citation type="journal article" date="2022" name="Nat. Plants">
        <title>Genomes of leafy and leafless Platanthera orchids illuminate the evolution of mycoheterotrophy.</title>
        <authorList>
            <person name="Li M.H."/>
            <person name="Liu K.W."/>
            <person name="Li Z."/>
            <person name="Lu H.C."/>
            <person name="Ye Q.L."/>
            <person name="Zhang D."/>
            <person name="Wang J.Y."/>
            <person name="Li Y.F."/>
            <person name="Zhong Z.M."/>
            <person name="Liu X."/>
            <person name="Yu X."/>
            <person name="Liu D.K."/>
            <person name="Tu X.D."/>
            <person name="Liu B."/>
            <person name="Hao Y."/>
            <person name="Liao X.Y."/>
            <person name="Jiang Y.T."/>
            <person name="Sun W.H."/>
            <person name="Chen J."/>
            <person name="Chen Y.Q."/>
            <person name="Ai Y."/>
            <person name="Zhai J.W."/>
            <person name="Wu S.S."/>
            <person name="Zhou Z."/>
            <person name="Hsiao Y.Y."/>
            <person name="Wu W.L."/>
            <person name="Chen Y.Y."/>
            <person name="Lin Y.F."/>
            <person name="Hsu J.L."/>
            <person name="Li C.Y."/>
            <person name="Wang Z.W."/>
            <person name="Zhao X."/>
            <person name="Zhong W.Y."/>
            <person name="Ma X.K."/>
            <person name="Ma L."/>
            <person name="Huang J."/>
            <person name="Chen G.Z."/>
            <person name="Huang M.Z."/>
            <person name="Huang L."/>
            <person name="Peng D.H."/>
            <person name="Luo Y.B."/>
            <person name="Zou S.Q."/>
            <person name="Chen S.P."/>
            <person name="Lan S."/>
            <person name="Tsai W.C."/>
            <person name="Van de Peer Y."/>
            <person name="Liu Z.J."/>
        </authorList>
    </citation>
    <scope>NUCLEOTIDE SEQUENCE [LARGE SCALE GENOMIC DNA]</scope>
    <source>
        <strain evidence="3">Lor288</strain>
    </source>
</reference>
<organism evidence="3 4">
    <name type="scientific">Platanthera guangdongensis</name>
    <dbReference type="NCBI Taxonomy" id="2320717"/>
    <lineage>
        <taxon>Eukaryota</taxon>
        <taxon>Viridiplantae</taxon>
        <taxon>Streptophyta</taxon>
        <taxon>Embryophyta</taxon>
        <taxon>Tracheophyta</taxon>
        <taxon>Spermatophyta</taxon>
        <taxon>Magnoliopsida</taxon>
        <taxon>Liliopsida</taxon>
        <taxon>Asparagales</taxon>
        <taxon>Orchidaceae</taxon>
        <taxon>Orchidoideae</taxon>
        <taxon>Orchideae</taxon>
        <taxon>Orchidinae</taxon>
        <taxon>Platanthera</taxon>
    </lineage>
</organism>
<dbReference type="PANTHER" id="PTHR32246">
    <property type="entry name" value="INGRESSION PROTEIN FIC1"/>
    <property type="match status" value="1"/>
</dbReference>
<dbReference type="PROSITE" id="PS50004">
    <property type="entry name" value="C2"/>
    <property type="match status" value="1"/>
</dbReference>
<evidence type="ECO:0000313" key="3">
    <source>
        <dbReference type="EMBL" id="KAK8945699.1"/>
    </source>
</evidence>
<feature type="region of interest" description="Disordered" evidence="1">
    <location>
        <begin position="207"/>
        <end position="241"/>
    </location>
</feature>
<evidence type="ECO:0000313" key="4">
    <source>
        <dbReference type="Proteomes" id="UP001412067"/>
    </source>
</evidence>
<dbReference type="Pfam" id="PF00168">
    <property type="entry name" value="C2"/>
    <property type="match status" value="1"/>
</dbReference>
<dbReference type="Proteomes" id="UP001412067">
    <property type="component" value="Unassembled WGS sequence"/>
</dbReference>
<protein>
    <recommendedName>
        <fullName evidence="2">C2 domain-containing protein</fullName>
    </recommendedName>
</protein>
<feature type="domain" description="C2" evidence="2">
    <location>
        <begin position="52"/>
        <end position="183"/>
    </location>
</feature>
<evidence type="ECO:0000256" key="1">
    <source>
        <dbReference type="SAM" id="MobiDB-lite"/>
    </source>
</evidence>
<dbReference type="SMART" id="SM00239">
    <property type="entry name" value="C2"/>
    <property type="match status" value="1"/>
</dbReference>
<dbReference type="SUPFAM" id="SSF49562">
    <property type="entry name" value="C2 domain (Calcium/lipid-binding domain, CaLB)"/>
    <property type="match status" value="1"/>
</dbReference>
<dbReference type="EMBL" id="JBBWWR010000017">
    <property type="protein sequence ID" value="KAK8945699.1"/>
    <property type="molecule type" value="Genomic_DNA"/>
</dbReference>
<gene>
    <name evidence="3" type="ORF">KSP40_PGU003955</name>
</gene>
<dbReference type="PANTHER" id="PTHR32246:SF20">
    <property type="entry name" value="CALCIUM-DEPENDENT LIPID-BINDING (CALB DOMAIN) FAMILY PROTEIN"/>
    <property type="match status" value="1"/>
</dbReference>
<comment type="caution">
    <text evidence="3">The sequence shown here is derived from an EMBL/GenBank/DDBJ whole genome shotgun (WGS) entry which is preliminary data.</text>
</comment>
<sequence>MFLSPQDSCVFSHPNYYMLRFCIFLYKYFPKKKKIIKLYKFPPIQIETPQISSTSLFQAQFRSPAITTMGTRYEVDLTVLKAKNLKNVNWSHGDLRPYAVAWIDKSSKSSTKVDIDNDTDPVWEEKITIPLPPNLSLRDATLYVDIVHANADEGIKPLVGSARLPLSEIIDEAGIGGKIDRTLKLKRPSGRPQGKLDLRLSIKEPQRYYDPYGQPPPAYGQSYGSRDFRDPYGAPPGGYPYGGPPPTGYPYGGPPAAAPPSGYPYGGPPAVAPPSGYPYGGPPAGGPPAGYQYGGPPSGYQSAYGQTASGSGKKSKFGMGTGLAVGAAAGVLGGLALAEGVDYVEDKIADDAADKVEDDYYGDDF</sequence>
<evidence type="ECO:0000259" key="2">
    <source>
        <dbReference type="PROSITE" id="PS50004"/>
    </source>
</evidence>
<keyword evidence="4" id="KW-1185">Reference proteome</keyword>
<name>A0ABR2LNU7_9ASPA</name>
<dbReference type="InterPro" id="IPR035892">
    <property type="entry name" value="C2_domain_sf"/>
</dbReference>
<proteinExistence type="predicted"/>
<dbReference type="CDD" id="cd04051">
    <property type="entry name" value="C2_SRC2_like"/>
    <property type="match status" value="1"/>
</dbReference>
<feature type="region of interest" description="Disordered" evidence="1">
    <location>
        <begin position="271"/>
        <end position="293"/>
    </location>
</feature>
<feature type="compositionally biased region" description="Pro residues" evidence="1">
    <location>
        <begin position="271"/>
        <end position="286"/>
    </location>
</feature>
<accession>A0ABR2LNU7</accession>